<dbReference type="Proteomes" id="UP000036097">
    <property type="component" value="Unassembled WGS sequence"/>
</dbReference>
<sequence>MEDITEIIKQLESHKLPIVKITPLARNVVDIRNSKFGGKPYWPKNKEYPTSHHGQPLYLLAQINFSETPQLANFPTKGIMQFYIQDDDLYGMDFDKSIEEIIAAPSGYRVIYHEDVTDDLSALEDNLPEVNEECCLPLTREYAITFKLDEEMPSPTDCRFDSIAGDIYDFDEQTSDYIYDNFSAEGCKLGGYANFTQDDPRRDIEGDTWLLLFQLDSVWEEDIEIMWGDLGVANFFIREQDLARRDFSKVWYNWDCS</sequence>
<protein>
    <recommendedName>
        <fullName evidence="3">DUF1963 domain-containing protein</fullName>
    </recommendedName>
</protein>
<dbReference type="RefSeq" id="WP_047879540.1">
    <property type="nucleotide sequence ID" value="NZ_LDOT01000021.1"/>
</dbReference>
<dbReference type="PANTHER" id="PTHR36436">
    <property type="entry name" value="SLL5081 PROTEIN"/>
    <property type="match status" value="1"/>
</dbReference>
<dbReference type="EMBL" id="LDOT01000021">
    <property type="protein sequence ID" value="KLV04604.1"/>
    <property type="molecule type" value="Genomic_DNA"/>
</dbReference>
<dbReference type="SUPFAM" id="SSF103032">
    <property type="entry name" value="Hypothetical protein YwqG"/>
    <property type="match status" value="1"/>
</dbReference>
<name>A0A0J1GYN7_9GAMM</name>
<evidence type="ECO:0000313" key="2">
    <source>
        <dbReference type="Proteomes" id="UP000036097"/>
    </source>
</evidence>
<evidence type="ECO:0008006" key="3">
    <source>
        <dbReference type="Google" id="ProtNLM"/>
    </source>
</evidence>
<comment type="caution">
    <text evidence="1">The sequence shown here is derived from an EMBL/GenBank/DDBJ whole genome shotgun (WGS) entry which is preliminary data.</text>
</comment>
<organism evidence="1 2">
    <name type="scientific">Photobacterium aquae</name>
    <dbReference type="NCBI Taxonomy" id="1195763"/>
    <lineage>
        <taxon>Bacteria</taxon>
        <taxon>Pseudomonadati</taxon>
        <taxon>Pseudomonadota</taxon>
        <taxon>Gammaproteobacteria</taxon>
        <taxon>Vibrionales</taxon>
        <taxon>Vibrionaceae</taxon>
        <taxon>Photobacterium</taxon>
    </lineage>
</organism>
<dbReference type="AlphaFoldDB" id="A0A0J1GYN7"/>
<dbReference type="PATRIC" id="fig|1195763.3.peg.2996"/>
<gene>
    <name evidence="1" type="ORF">ABT56_14145</name>
</gene>
<dbReference type="PANTHER" id="PTHR36436:SF6">
    <property type="entry name" value="SLL5081 PROTEIN"/>
    <property type="match status" value="1"/>
</dbReference>
<dbReference type="InterPro" id="IPR015315">
    <property type="entry name" value="DUF1963"/>
</dbReference>
<dbReference type="Gene3D" id="2.30.320.10">
    <property type="entry name" value="YwqG-like"/>
    <property type="match status" value="1"/>
</dbReference>
<proteinExistence type="predicted"/>
<keyword evidence="2" id="KW-1185">Reference proteome</keyword>
<reference evidence="1 2" key="1">
    <citation type="submission" date="2015-05" db="EMBL/GenBank/DDBJ databases">
        <title>Photobacterium galathea sp. nov.</title>
        <authorList>
            <person name="Machado H."/>
            <person name="Gram L."/>
        </authorList>
    </citation>
    <scope>NUCLEOTIDE SEQUENCE [LARGE SCALE GENOMIC DNA]</scope>
    <source>
        <strain evidence="1 2">CGMCC 1.12159</strain>
    </source>
</reference>
<accession>A0A0J1GYN7</accession>
<evidence type="ECO:0000313" key="1">
    <source>
        <dbReference type="EMBL" id="KLV04604.1"/>
    </source>
</evidence>
<dbReference type="STRING" id="1195763.ABT56_14145"/>
<dbReference type="OrthoDB" id="4929513at2"/>
<dbReference type="Pfam" id="PF09234">
    <property type="entry name" value="DUF1963"/>
    <property type="match status" value="1"/>
</dbReference>
<dbReference type="InterPro" id="IPR035948">
    <property type="entry name" value="YwqG-like_sf"/>
</dbReference>